<proteinExistence type="predicted"/>
<organism evidence="2 3">
    <name type="scientific">Pelomonas candidula</name>
    <dbReference type="NCBI Taxonomy" id="3299025"/>
    <lineage>
        <taxon>Bacteria</taxon>
        <taxon>Pseudomonadati</taxon>
        <taxon>Pseudomonadota</taxon>
        <taxon>Betaproteobacteria</taxon>
        <taxon>Burkholderiales</taxon>
        <taxon>Sphaerotilaceae</taxon>
        <taxon>Roseateles</taxon>
    </lineage>
</organism>
<evidence type="ECO:0000256" key="1">
    <source>
        <dbReference type="SAM" id="Phobius"/>
    </source>
</evidence>
<dbReference type="Proteomes" id="UP001606134">
    <property type="component" value="Unassembled WGS sequence"/>
</dbReference>
<gene>
    <name evidence="2" type="ORF">ACG04R_09330</name>
</gene>
<reference evidence="2 3" key="1">
    <citation type="submission" date="2024-08" db="EMBL/GenBank/DDBJ databases">
        <authorList>
            <person name="Lu H."/>
        </authorList>
    </citation>
    <scope>NUCLEOTIDE SEQUENCE [LARGE SCALE GENOMIC DNA]</scope>
    <source>
        <strain evidence="2 3">BYS78W</strain>
    </source>
</reference>
<feature type="transmembrane region" description="Helical" evidence="1">
    <location>
        <begin position="51"/>
        <end position="71"/>
    </location>
</feature>
<evidence type="ECO:0000313" key="2">
    <source>
        <dbReference type="EMBL" id="MFG6486873.1"/>
    </source>
</evidence>
<name>A0ABW7HB26_9BURK</name>
<keyword evidence="3" id="KW-1185">Reference proteome</keyword>
<dbReference type="RefSeq" id="WP_394408614.1">
    <property type="nucleotide sequence ID" value="NZ_JBIGIC010000004.1"/>
</dbReference>
<comment type="caution">
    <text evidence="2">The sequence shown here is derived from an EMBL/GenBank/DDBJ whole genome shotgun (WGS) entry which is preliminary data.</text>
</comment>
<sequence>MKFSFALIVSGLAAVLAPLLSYSHYLYVFESSIKAISATPGSNITMPDLPMPLYVAYFVVGMVLILLGFVVERGSMAGRPATNGPAASTEHRST</sequence>
<protein>
    <submittedName>
        <fullName evidence="2">Uncharacterized protein</fullName>
    </submittedName>
</protein>
<keyword evidence="1" id="KW-0472">Membrane</keyword>
<accession>A0ABW7HB26</accession>
<dbReference type="EMBL" id="JBIGIC010000004">
    <property type="protein sequence ID" value="MFG6486873.1"/>
    <property type="molecule type" value="Genomic_DNA"/>
</dbReference>
<evidence type="ECO:0000313" key="3">
    <source>
        <dbReference type="Proteomes" id="UP001606134"/>
    </source>
</evidence>
<keyword evidence="1" id="KW-0812">Transmembrane</keyword>
<keyword evidence="1" id="KW-1133">Transmembrane helix</keyword>